<dbReference type="Gramene" id="Mp7g19020.1">
    <property type="protein sequence ID" value="Mp7g19020.1.cds1"/>
    <property type="gene ID" value="Mp7g19020"/>
</dbReference>
<evidence type="ECO:0000313" key="2">
    <source>
        <dbReference type="Proteomes" id="UP000244005"/>
    </source>
</evidence>
<dbReference type="EMBL" id="KZ772739">
    <property type="protein sequence ID" value="PTQ35999.1"/>
    <property type="molecule type" value="Genomic_DNA"/>
</dbReference>
<name>A0A2R6WQ58_MARPO</name>
<protein>
    <submittedName>
        <fullName evidence="1">Uncharacterized protein</fullName>
    </submittedName>
</protein>
<gene>
    <name evidence="1" type="ORF">MARPO_0067s0076</name>
</gene>
<sequence>MESPSRCPTSSSRCHSSPVDPLFLYSPSLAPHGGIPSVYFNGLPSLRYFLISLISIVSPLNFQKSAAEIQCQHGRYFR</sequence>
<organism evidence="1 2">
    <name type="scientific">Marchantia polymorpha</name>
    <name type="common">Common liverwort</name>
    <name type="synonym">Marchantia aquatica</name>
    <dbReference type="NCBI Taxonomy" id="3197"/>
    <lineage>
        <taxon>Eukaryota</taxon>
        <taxon>Viridiplantae</taxon>
        <taxon>Streptophyta</taxon>
        <taxon>Embryophyta</taxon>
        <taxon>Marchantiophyta</taxon>
        <taxon>Marchantiopsida</taxon>
        <taxon>Marchantiidae</taxon>
        <taxon>Marchantiales</taxon>
        <taxon>Marchantiaceae</taxon>
        <taxon>Marchantia</taxon>
    </lineage>
</organism>
<proteinExistence type="predicted"/>
<keyword evidence="2" id="KW-1185">Reference proteome</keyword>
<dbReference type="AlphaFoldDB" id="A0A2R6WQ58"/>
<reference evidence="2" key="1">
    <citation type="journal article" date="2017" name="Cell">
        <title>Insights into land plant evolution garnered from the Marchantia polymorpha genome.</title>
        <authorList>
            <person name="Bowman J.L."/>
            <person name="Kohchi T."/>
            <person name="Yamato K.T."/>
            <person name="Jenkins J."/>
            <person name="Shu S."/>
            <person name="Ishizaki K."/>
            <person name="Yamaoka S."/>
            <person name="Nishihama R."/>
            <person name="Nakamura Y."/>
            <person name="Berger F."/>
            <person name="Adam C."/>
            <person name="Aki S.S."/>
            <person name="Althoff F."/>
            <person name="Araki T."/>
            <person name="Arteaga-Vazquez M.A."/>
            <person name="Balasubrmanian S."/>
            <person name="Barry K."/>
            <person name="Bauer D."/>
            <person name="Boehm C.R."/>
            <person name="Briginshaw L."/>
            <person name="Caballero-Perez J."/>
            <person name="Catarino B."/>
            <person name="Chen F."/>
            <person name="Chiyoda S."/>
            <person name="Chovatia M."/>
            <person name="Davies K.M."/>
            <person name="Delmans M."/>
            <person name="Demura T."/>
            <person name="Dierschke T."/>
            <person name="Dolan L."/>
            <person name="Dorantes-Acosta A.E."/>
            <person name="Eklund D.M."/>
            <person name="Florent S.N."/>
            <person name="Flores-Sandoval E."/>
            <person name="Fujiyama A."/>
            <person name="Fukuzawa H."/>
            <person name="Galik B."/>
            <person name="Grimanelli D."/>
            <person name="Grimwood J."/>
            <person name="Grossniklaus U."/>
            <person name="Hamada T."/>
            <person name="Haseloff J."/>
            <person name="Hetherington A.J."/>
            <person name="Higo A."/>
            <person name="Hirakawa Y."/>
            <person name="Hundley H.N."/>
            <person name="Ikeda Y."/>
            <person name="Inoue K."/>
            <person name="Inoue S.I."/>
            <person name="Ishida S."/>
            <person name="Jia Q."/>
            <person name="Kakita M."/>
            <person name="Kanazawa T."/>
            <person name="Kawai Y."/>
            <person name="Kawashima T."/>
            <person name="Kennedy M."/>
            <person name="Kinose K."/>
            <person name="Kinoshita T."/>
            <person name="Kohara Y."/>
            <person name="Koide E."/>
            <person name="Komatsu K."/>
            <person name="Kopischke S."/>
            <person name="Kubo M."/>
            <person name="Kyozuka J."/>
            <person name="Lagercrantz U."/>
            <person name="Lin S.S."/>
            <person name="Lindquist E."/>
            <person name="Lipzen A.M."/>
            <person name="Lu C.W."/>
            <person name="De Luna E."/>
            <person name="Martienssen R.A."/>
            <person name="Minamino N."/>
            <person name="Mizutani M."/>
            <person name="Mizutani M."/>
            <person name="Mochizuki N."/>
            <person name="Monte I."/>
            <person name="Mosher R."/>
            <person name="Nagasaki H."/>
            <person name="Nakagami H."/>
            <person name="Naramoto S."/>
            <person name="Nishitani K."/>
            <person name="Ohtani M."/>
            <person name="Okamoto T."/>
            <person name="Okumura M."/>
            <person name="Phillips J."/>
            <person name="Pollak B."/>
            <person name="Reinders A."/>
            <person name="Rovekamp M."/>
            <person name="Sano R."/>
            <person name="Sawa S."/>
            <person name="Schmid M.W."/>
            <person name="Shirakawa M."/>
            <person name="Solano R."/>
            <person name="Spunde A."/>
            <person name="Suetsugu N."/>
            <person name="Sugano S."/>
            <person name="Sugiyama A."/>
            <person name="Sun R."/>
            <person name="Suzuki Y."/>
            <person name="Takenaka M."/>
            <person name="Takezawa D."/>
            <person name="Tomogane H."/>
            <person name="Tsuzuki M."/>
            <person name="Ueda T."/>
            <person name="Umeda M."/>
            <person name="Ward J.M."/>
            <person name="Watanabe Y."/>
            <person name="Yazaki K."/>
            <person name="Yokoyama R."/>
            <person name="Yoshitake Y."/>
            <person name="Yotsui I."/>
            <person name="Zachgo S."/>
            <person name="Schmutz J."/>
        </authorList>
    </citation>
    <scope>NUCLEOTIDE SEQUENCE [LARGE SCALE GENOMIC DNA]</scope>
    <source>
        <strain evidence="2">Tak-1</strain>
    </source>
</reference>
<dbReference type="Proteomes" id="UP000244005">
    <property type="component" value="Unassembled WGS sequence"/>
</dbReference>
<accession>A0A2R6WQ58</accession>
<evidence type="ECO:0000313" key="1">
    <source>
        <dbReference type="EMBL" id="PTQ35999.1"/>
    </source>
</evidence>